<evidence type="ECO:0000313" key="2">
    <source>
        <dbReference type="Proteomes" id="UP000230423"/>
    </source>
</evidence>
<sequence>MQNSPSSELAELMRRQIAMVNEMNQIIRVRNWEVTQLRNKCESAVNDASANVDVHPHELSKLNEKLRNLHASYACQVEGLCERQRKEFRDLVDVLYEGGSILDIPTSVDKGAFSRSPQTKSDRRQEEETFSDALNESYTIYI</sequence>
<accession>A0A2G9TFF9</accession>
<dbReference type="Pfam" id="PF10154">
    <property type="entry name" value="Fy-3"/>
    <property type="match status" value="1"/>
</dbReference>
<feature type="non-terminal residue" evidence="1">
    <location>
        <position position="142"/>
    </location>
</feature>
<evidence type="ECO:0000313" key="1">
    <source>
        <dbReference type="EMBL" id="PIO56706.1"/>
    </source>
</evidence>
<gene>
    <name evidence="1" type="ORF">TELCIR_21893</name>
</gene>
<reference evidence="1 2" key="1">
    <citation type="submission" date="2015-09" db="EMBL/GenBank/DDBJ databases">
        <title>Draft genome of the parasitic nematode Teladorsagia circumcincta isolate WARC Sus (inbred).</title>
        <authorList>
            <person name="Mitreva M."/>
        </authorList>
    </citation>
    <scope>NUCLEOTIDE SEQUENCE [LARGE SCALE GENOMIC DNA]</scope>
    <source>
        <strain evidence="1 2">S</strain>
    </source>
</reference>
<proteinExistence type="predicted"/>
<organism evidence="1 2">
    <name type="scientific">Teladorsagia circumcincta</name>
    <name type="common">Brown stomach worm</name>
    <name type="synonym">Ostertagia circumcincta</name>
    <dbReference type="NCBI Taxonomy" id="45464"/>
    <lineage>
        <taxon>Eukaryota</taxon>
        <taxon>Metazoa</taxon>
        <taxon>Ecdysozoa</taxon>
        <taxon>Nematoda</taxon>
        <taxon>Chromadorea</taxon>
        <taxon>Rhabditida</taxon>
        <taxon>Rhabditina</taxon>
        <taxon>Rhabditomorpha</taxon>
        <taxon>Strongyloidea</taxon>
        <taxon>Trichostrongylidae</taxon>
        <taxon>Teladorsagia</taxon>
    </lineage>
</organism>
<dbReference type="PANTHER" id="PTHR16525:SF0">
    <property type="entry name" value="PROTEIN C12ORF4"/>
    <property type="match status" value="1"/>
</dbReference>
<dbReference type="EMBL" id="KZ373470">
    <property type="protein sequence ID" value="PIO56706.1"/>
    <property type="molecule type" value="Genomic_DNA"/>
</dbReference>
<keyword evidence="2" id="KW-1185">Reference proteome</keyword>
<dbReference type="PANTHER" id="PTHR16525">
    <property type="entry name" value="PROTEIN C12ORF4"/>
    <property type="match status" value="1"/>
</dbReference>
<dbReference type="AlphaFoldDB" id="A0A2G9TFF9"/>
<dbReference type="GO" id="GO:0005737">
    <property type="term" value="C:cytoplasm"/>
    <property type="evidence" value="ECO:0007669"/>
    <property type="project" value="TreeGrafter"/>
</dbReference>
<dbReference type="Proteomes" id="UP000230423">
    <property type="component" value="Unassembled WGS sequence"/>
</dbReference>
<dbReference type="OrthoDB" id="415359at2759"/>
<protein>
    <submittedName>
        <fullName evidence="1">Uncharacterized protein</fullName>
    </submittedName>
</protein>
<name>A0A2G9TFF9_TELCI</name>
<dbReference type="InterPro" id="IPR019311">
    <property type="entry name" value="Fy-3"/>
</dbReference>